<accession>A0A2U1ML75</accession>
<dbReference type="AlphaFoldDB" id="A0A2U1ML75"/>
<feature type="compositionally biased region" description="Polar residues" evidence="1">
    <location>
        <begin position="83"/>
        <end position="102"/>
    </location>
</feature>
<feature type="region of interest" description="Disordered" evidence="1">
    <location>
        <begin position="1"/>
        <end position="67"/>
    </location>
</feature>
<evidence type="ECO:0008006" key="4">
    <source>
        <dbReference type="Google" id="ProtNLM"/>
    </source>
</evidence>
<keyword evidence="3" id="KW-1185">Reference proteome</keyword>
<evidence type="ECO:0000256" key="1">
    <source>
        <dbReference type="SAM" id="MobiDB-lite"/>
    </source>
</evidence>
<protein>
    <recommendedName>
        <fullName evidence="4">Zinc knuckle CX2CX4HX4C</fullName>
    </recommendedName>
</protein>
<dbReference type="EMBL" id="PKPP01004976">
    <property type="protein sequence ID" value="PWA61976.1"/>
    <property type="molecule type" value="Genomic_DNA"/>
</dbReference>
<organism evidence="2 3">
    <name type="scientific">Artemisia annua</name>
    <name type="common">Sweet wormwood</name>
    <dbReference type="NCBI Taxonomy" id="35608"/>
    <lineage>
        <taxon>Eukaryota</taxon>
        <taxon>Viridiplantae</taxon>
        <taxon>Streptophyta</taxon>
        <taxon>Embryophyta</taxon>
        <taxon>Tracheophyta</taxon>
        <taxon>Spermatophyta</taxon>
        <taxon>Magnoliopsida</taxon>
        <taxon>eudicotyledons</taxon>
        <taxon>Gunneridae</taxon>
        <taxon>Pentapetalae</taxon>
        <taxon>asterids</taxon>
        <taxon>campanulids</taxon>
        <taxon>Asterales</taxon>
        <taxon>Asteraceae</taxon>
        <taxon>Asteroideae</taxon>
        <taxon>Anthemideae</taxon>
        <taxon>Artemisiinae</taxon>
        <taxon>Artemisia</taxon>
    </lineage>
</organism>
<sequence>MSEQEPKPSIPNESIPPPLVVNPPISVPPPLGSNDVIRTKRNTRSSSNDAKLSIKNKKEDDVSEDMEVKDEILEVNDKCSEASMGSGSQGMTELDGGSNSAASAHDKSQVCSMVDKPNDNIGTSGELKCSLNANVPSVDNPVLNPGANVANSSGNVSSMGNKGMGNTNNVWPSLMETLQTGMCSSLGVGSNSDSKDIEMQDSTNGMKFGSFVKAVQGVNNTGNNRLSLKPLRINEFGNPIIMDRITTQMCDKGYGRASYARVLVVIDVAKGLVENVEICYNSLGRSMGLRVEYTWRPPVCSHCKVFGHDFVNCVNRVLTEEEIKENGVSKNEKRNVGLKSVNPEKKNEIWQEVNGRNYVRSSWGPDRGYYQQNEVHSNVNRGGFNGRGRGSFNSIGGGAQRMNNGGRNTNMQPLPTKNKEVNTVGSHEEVDGKSKDIGNVGNGADEKCVSKEKGKKINELKSKISKLQKDISYRNRNVVMTAKNKADKLCNMACEGKKKVEVEFFVETEQVMTEEVKRTWSEEMLDMYEAYLEKKVENLIDENFDEGILDKMEDEVAEETHGNDNFMTQMVVSNGIESYSNQMQGESITKDPNIGLKSRIGKLQKNLVLSIQNLHGNAKKIAEQRIIDERDGKRDQSSYNLFYSQAYDVELESIKQMKW</sequence>
<dbReference type="InterPro" id="IPR040256">
    <property type="entry name" value="At4g02000-like"/>
</dbReference>
<dbReference type="PANTHER" id="PTHR31286">
    <property type="entry name" value="GLYCINE-RICH CELL WALL STRUCTURAL PROTEIN 1.8-LIKE"/>
    <property type="match status" value="1"/>
</dbReference>
<name>A0A2U1ML75_ARTAN</name>
<evidence type="ECO:0000313" key="3">
    <source>
        <dbReference type="Proteomes" id="UP000245207"/>
    </source>
</evidence>
<dbReference type="Proteomes" id="UP000245207">
    <property type="component" value="Unassembled WGS sequence"/>
</dbReference>
<feature type="region of interest" description="Disordered" evidence="1">
    <location>
        <begin position="80"/>
        <end position="109"/>
    </location>
</feature>
<feature type="region of interest" description="Disordered" evidence="1">
    <location>
        <begin position="424"/>
        <end position="446"/>
    </location>
</feature>
<reference evidence="2 3" key="1">
    <citation type="journal article" date="2018" name="Mol. Plant">
        <title>The genome of Artemisia annua provides insight into the evolution of Asteraceae family and artemisinin biosynthesis.</title>
        <authorList>
            <person name="Shen Q."/>
            <person name="Zhang L."/>
            <person name="Liao Z."/>
            <person name="Wang S."/>
            <person name="Yan T."/>
            <person name="Shi P."/>
            <person name="Liu M."/>
            <person name="Fu X."/>
            <person name="Pan Q."/>
            <person name="Wang Y."/>
            <person name="Lv Z."/>
            <person name="Lu X."/>
            <person name="Zhang F."/>
            <person name="Jiang W."/>
            <person name="Ma Y."/>
            <person name="Chen M."/>
            <person name="Hao X."/>
            <person name="Li L."/>
            <person name="Tang Y."/>
            <person name="Lv G."/>
            <person name="Zhou Y."/>
            <person name="Sun X."/>
            <person name="Brodelius P.E."/>
            <person name="Rose J.K.C."/>
            <person name="Tang K."/>
        </authorList>
    </citation>
    <scope>NUCLEOTIDE SEQUENCE [LARGE SCALE GENOMIC DNA]</scope>
    <source>
        <strain evidence="3">cv. Huhao1</strain>
        <tissue evidence="2">Leaf</tissue>
    </source>
</reference>
<dbReference type="PANTHER" id="PTHR31286:SF99">
    <property type="entry name" value="DUF4283 DOMAIN-CONTAINING PROTEIN"/>
    <property type="match status" value="1"/>
</dbReference>
<comment type="caution">
    <text evidence="2">The sequence shown here is derived from an EMBL/GenBank/DDBJ whole genome shotgun (WGS) entry which is preliminary data.</text>
</comment>
<feature type="compositionally biased region" description="Pro residues" evidence="1">
    <location>
        <begin position="14"/>
        <end position="31"/>
    </location>
</feature>
<proteinExistence type="predicted"/>
<gene>
    <name evidence="2" type="ORF">CTI12_AA361750</name>
</gene>
<feature type="compositionally biased region" description="Basic and acidic residues" evidence="1">
    <location>
        <begin position="426"/>
        <end position="436"/>
    </location>
</feature>
<evidence type="ECO:0000313" key="2">
    <source>
        <dbReference type="EMBL" id="PWA61976.1"/>
    </source>
</evidence>